<evidence type="ECO:0000259" key="7">
    <source>
        <dbReference type="PROSITE" id="PS50206"/>
    </source>
</evidence>
<dbReference type="GO" id="GO:0004792">
    <property type="term" value="F:thiosulfate-cyanide sulfurtransferase activity"/>
    <property type="evidence" value="ECO:0007669"/>
    <property type="project" value="InterPro"/>
</dbReference>
<dbReference type="CDD" id="cd01448">
    <property type="entry name" value="TST_Repeat_1"/>
    <property type="match status" value="1"/>
</dbReference>
<comment type="caution">
    <text evidence="8">The sequence shown here is derived from an EMBL/GenBank/DDBJ whole genome shotgun (WGS) entry which is preliminary data.</text>
</comment>
<keyword evidence="2" id="KW-0963">Cytoplasm</keyword>
<evidence type="ECO:0000256" key="4">
    <source>
        <dbReference type="ARBA" id="ARBA00022737"/>
    </source>
</evidence>
<keyword evidence="4" id="KW-0677">Repeat</keyword>
<reference evidence="8 9" key="1">
    <citation type="submission" date="2014-12" db="EMBL/GenBank/DDBJ databases">
        <title>16Stimator: statistical estimation of ribosomal gene copy numbers from draft genome assemblies.</title>
        <authorList>
            <person name="Perisin M.A."/>
            <person name="Vetter M."/>
            <person name="Gilbert J.A."/>
            <person name="Bergelson J."/>
        </authorList>
    </citation>
    <scope>NUCLEOTIDE SEQUENCE [LARGE SCALE GENOMIC DNA]</scope>
    <source>
        <strain evidence="8 9">MEJ086</strain>
    </source>
</reference>
<dbReference type="Proteomes" id="UP000032068">
    <property type="component" value="Unassembled WGS sequence"/>
</dbReference>
<accession>A0A0D0JYB6</accession>
<dbReference type="Gene3D" id="3.40.250.10">
    <property type="entry name" value="Rhodanese-like domain"/>
    <property type="match status" value="2"/>
</dbReference>
<dbReference type="InterPro" id="IPR036873">
    <property type="entry name" value="Rhodanese-like_dom_sf"/>
</dbReference>
<gene>
    <name evidence="8" type="primary">sseA</name>
    <name evidence="8" type="ORF">RU08_10115</name>
</gene>
<evidence type="ECO:0000313" key="8">
    <source>
        <dbReference type="EMBL" id="KIQ00697.1"/>
    </source>
</evidence>
<organism evidence="8 9">
    <name type="scientific">Pseudomonas fulva</name>
    <dbReference type="NCBI Taxonomy" id="47880"/>
    <lineage>
        <taxon>Bacteria</taxon>
        <taxon>Pseudomonadati</taxon>
        <taxon>Pseudomonadota</taxon>
        <taxon>Gammaproteobacteria</taxon>
        <taxon>Pseudomonadales</taxon>
        <taxon>Pseudomonadaceae</taxon>
        <taxon>Pseudomonas</taxon>
    </lineage>
</organism>
<dbReference type="FunFam" id="3.40.250.10:FF:000015">
    <property type="entry name" value="Sulfurtransferase"/>
    <property type="match status" value="1"/>
</dbReference>
<evidence type="ECO:0000256" key="1">
    <source>
        <dbReference type="ARBA" id="ARBA00004496"/>
    </source>
</evidence>
<dbReference type="Pfam" id="PF00581">
    <property type="entry name" value="Rhodanese"/>
    <property type="match status" value="2"/>
</dbReference>
<dbReference type="AlphaFoldDB" id="A0A0D0JYB6"/>
<dbReference type="InterPro" id="IPR001763">
    <property type="entry name" value="Rhodanese-like_dom"/>
</dbReference>
<evidence type="ECO:0000313" key="9">
    <source>
        <dbReference type="Proteomes" id="UP000032068"/>
    </source>
</evidence>
<dbReference type="PROSITE" id="PS00683">
    <property type="entry name" value="RHODANESE_2"/>
    <property type="match status" value="1"/>
</dbReference>
<evidence type="ECO:0000256" key="3">
    <source>
        <dbReference type="ARBA" id="ARBA00022679"/>
    </source>
</evidence>
<comment type="catalytic activity">
    <reaction evidence="5">
        <text>2-oxo-3-sulfanylpropanoate + [thioredoxin]-dithiol = [thioredoxin]-disulfide + hydrogen sulfide + pyruvate + H(+)</text>
        <dbReference type="Rhea" id="RHEA:21740"/>
        <dbReference type="Rhea" id="RHEA-COMP:10698"/>
        <dbReference type="Rhea" id="RHEA-COMP:10700"/>
        <dbReference type="ChEBI" id="CHEBI:15361"/>
        <dbReference type="ChEBI" id="CHEBI:15378"/>
        <dbReference type="ChEBI" id="CHEBI:29919"/>
        <dbReference type="ChEBI" id="CHEBI:29950"/>
        <dbReference type="ChEBI" id="CHEBI:50058"/>
        <dbReference type="ChEBI" id="CHEBI:57678"/>
        <dbReference type="EC" id="2.8.1.2"/>
    </reaction>
    <physiologicalReaction direction="left-to-right" evidence="5">
        <dbReference type="Rhea" id="RHEA:21741"/>
    </physiologicalReaction>
</comment>
<evidence type="ECO:0000256" key="5">
    <source>
        <dbReference type="ARBA" id="ARBA00051793"/>
    </source>
</evidence>
<dbReference type="PROSITE" id="PS50206">
    <property type="entry name" value="RHODANESE_3"/>
    <property type="match status" value="2"/>
</dbReference>
<dbReference type="GO" id="GO:0005737">
    <property type="term" value="C:cytoplasm"/>
    <property type="evidence" value="ECO:0007669"/>
    <property type="project" value="UniProtKB-SubCell"/>
</dbReference>
<feature type="domain" description="Rhodanese" evidence="7">
    <location>
        <begin position="17"/>
        <end position="134"/>
    </location>
</feature>
<dbReference type="PROSITE" id="PS00380">
    <property type="entry name" value="RHODANESE_1"/>
    <property type="match status" value="1"/>
</dbReference>
<dbReference type="GO" id="GO:0016784">
    <property type="term" value="F:3-mercaptopyruvate sulfurtransferase activity"/>
    <property type="evidence" value="ECO:0007669"/>
    <property type="project" value="UniProtKB-EC"/>
</dbReference>
<dbReference type="FunFam" id="3.40.250.10:FF:000001">
    <property type="entry name" value="Sulfurtransferase"/>
    <property type="match status" value="1"/>
</dbReference>
<protein>
    <recommendedName>
        <fullName evidence="6">Sulfurtransferase</fullName>
    </recommendedName>
</protein>
<feature type="domain" description="Rhodanese" evidence="7">
    <location>
        <begin position="165"/>
        <end position="279"/>
    </location>
</feature>
<dbReference type="SMART" id="SM00450">
    <property type="entry name" value="RHOD"/>
    <property type="match status" value="2"/>
</dbReference>
<dbReference type="PANTHER" id="PTHR11364">
    <property type="entry name" value="THIOSULFATE SULFERTANSFERASE"/>
    <property type="match status" value="1"/>
</dbReference>
<comment type="subcellular location">
    <subcellularLocation>
        <location evidence="1">Cytoplasm</location>
    </subcellularLocation>
</comment>
<evidence type="ECO:0000256" key="6">
    <source>
        <dbReference type="RuleBase" id="RU000507"/>
    </source>
</evidence>
<keyword evidence="3 6" id="KW-0808">Transferase</keyword>
<dbReference type="InterPro" id="IPR001307">
    <property type="entry name" value="Thiosulphate_STrfase_CS"/>
</dbReference>
<dbReference type="PANTHER" id="PTHR11364:SF27">
    <property type="entry name" value="SULFURTRANSFERASE"/>
    <property type="match status" value="1"/>
</dbReference>
<dbReference type="SUPFAM" id="SSF52821">
    <property type="entry name" value="Rhodanese/Cell cycle control phosphatase"/>
    <property type="match status" value="2"/>
</dbReference>
<evidence type="ECO:0000256" key="2">
    <source>
        <dbReference type="ARBA" id="ARBA00022490"/>
    </source>
</evidence>
<dbReference type="CDD" id="cd01449">
    <property type="entry name" value="TST_Repeat_2"/>
    <property type="match status" value="1"/>
</dbReference>
<dbReference type="OrthoDB" id="9781034at2"/>
<proteinExistence type="predicted"/>
<dbReference type="NCBIfam" id="NF008557">
    <property type="entry name" value="PRK11493.1"/>
    <property type="match status" value="1"/>
</dbReference>
<sequence length="283" mass="30510">MSFGPLVSSEWLAREGDAEDVVLFDASTYLPNEPKNGHEEYLKAHIPGARFFDIDAFSDPDTPLPHTVPSQGRFARLIGAQGVDNSSRVVVYDQKGLFSAARAWWLFRYFGHERVAVLDGGLPKWLAEGRPSETGEPATATQRAFETNVHTRRLKGLGDVLEAIDHQDTLILDARAANRFDGSTAEARPGVASGHIPGSHNLPYSRLLRSDHTLLPADALRALFAEAGVDGKKPVITSCGSGVTAAVLLLGLEIAGLPEAALYDGSWTEWGSRQDTPKATGVV</sequence>
<dbReference type="EMBL" id="JXQW01000025">
    <property type="protein sequence ID" value="KIQ00697.1"/>
    <property type="molecule type" value="Genomic_DNA"/>
</dbReference>
<name>A0A0D0JYB6_9PSED</name>
<dbReference type="RefSeq" id="WP_042553681.1">
    <property type="nucleotide sequence ID" value="NZ_JXQW01000025.1"/>
</dbReference>
<dbReference type="InterPro" id="IPR045078">
    <property type="entry name" value="TST/MPST-like"/>
</dbReference>